<dbReference type="PANTHER" id="PTHR30618">
    <property type="entry name" value="NCS1 FAMILY PURINE/PYRIMIDINE TRANSPORTER"/>
    <property type="match status" value="1"/>
</dbReference>
<proteinExistence type="inferred from homology"/>
<dbReference type="AlphaFoldDB" id="A0A0D0E2Q2"/>
<feature type="transmembrane region" description="Helical" evidence="6">
    <location>
        <begin position="36"/>
        <end position="58"/>
    </location>
</feature>
<dbReference type="PANTHER" id="PTHR30618:SF0">
    <property type="entry name" value="PURINE-URACIL PERMEASE NCS1"/>
    <property type="match status" value="1"/>
</dbReference>
<dbReference type="InterPro" id="IPR001248">
    <property type="entry name" value="Pur-cyt_permease"/>
</dbReference>
<sequence length="373" mass="43578">AGSSCHRSCIYNYRCPYDRDQYNQCSPFSVLNRSSFGFWLNYFLVVTQGVIATSWFGAQIYHGSEYIYRVRRVLACRSTLTGIMCYLIYWLVQLFFMLLLSHQVGYLFMIKGVIILFAWLAMLIWEFGKVPPSVGSFSQHATLGGSPFNWAWLKMTKQCIELILGLRREHSRLYETCNLGTSVRISRYYPLRVRSLFLRRYGCHARRDRLLWRNLMGPAQTHRPLGQLHRGVLCLHVPADHNRDQHQHQFTSRCERFDCVPSQLGEHQEGQVLCVILGGWVLRPWEVLANYAPIIATGFFPFLNGHTIFIGPFTGIMTVDYWLVHRTFTARVIGTVYWRHWSLTYRSSSTRPRWYVSLFPLLSLQGQFVDSTR</sequence>
<feature type="non-terminal residue" evidence="7">
    <location>
        <position position="1"/>
    </location>
</feature>
<evidence type="ECO:0000256" key="2">
    <source>
        <dbReference type="ARBA" id="ARBA00008974"/>
    </source>
</evidence>
<accession>A0A0D0E2Q2</accession>
<dbReference type="InParanoid" id="A0A0D0E2Q2"/>
<evidence type="ECO:0000256" key="3">
    <source>
        <dbReference type="ARBA" id="ARBA00022692"/>
    </source>
</evidence>
<dbReference type="InterPro" id="IPR045225">
    <property type="entry name" value="Uracil/uridine/allantoin_perm"/>
</dbReference>
<keyword evidence="8" id="KW-1185">Reference proteome</keyword>
<evidence type="ECO:0000313" key="7">
    <source>
        <dbReference type="EMBL" id="KIK94929.1"/>
    </source>
</evidence>
<comment type="subcellular location">
    <subcellularLocation>
        <location evidence="1">Membrane</location>
        <topology evidence="1">Multi-pass membrane protein</topology>
    </subcellularLocation>
</comment>
<feature type="transmembrane region" description="Helical" evidence="6">
    <location>
        <begin position="79"/>
        <end position="100"/>
    </location>
</feature>
<evidence type="ECO:0000256" key="1">
    <source>
        <dbReference type="ARBA" id="ARBA00004141"/>
    </source>
</evidence>
<name>A0A0D0E2Q2_9AGAM</name>
<gene>
    <name evidence="7" type="ORF">PAXRUDRAFT_780816</name>
</gene>
<dbReference type="GO" id="GO:0005886">
    <property type="term" value="C:plasma membrane"/>
    <property type="evidence" value="ECO:0007669"/>
    <property type="project" value="TreeGrafter"/>
</dbReference>
<evidence type="ECO:0000256" key="6">
    <source>
        <dbReference type="SAM" id="Phobius"/>
    </source>
</evidence>
<keyword evidence="3 6" id="KW-0812">Transmembrane</keyword>
<organism evidence="7 8">
    <name type="scientific">Paxillus rubicundulus Ve08.2h10</name>
    <dbReference type="NCBI Taxonomy" id="930991"/>
    <lineage>
        <taxon>Eukaryota</taxon>
        <taxon>Fungi</taxon>
        <taxon>Dikarya</taxon>
        <taxon>Basidiomycota</taxon>
        <taxon>Agaricomycotina</taxon>
        <taxon>Agaricomycetes</taxon>
        <taxon>Agaricomycetidae</taxon>
        <taxon>Boletales</taxon>
        <taxon>Paxilineae</taxon>
        <taxon>Paxillaceae</taxon>
        <taxon>Paxillus</taxon>
    </lineage>
</organism>
<dbReference type="Proteomes" id="UP000054538">
    <property type="component" value="Unassembled WGS sequence"/>
</dbReference>
<dbReference type="HOGENOM" id="CLU_743060_0_0_1"/>
<dbReference type="Gene3D" id="1.10.4160.10">
    <property type="entry name" value="Hydantoin permease"/>
    <property type="match status" value="2"/>
</dbReference>
<dbReference type="STRING" id="930991.A0A0D0E2Q2"/>
<evidence type="ECO:0000256" key="5">
    <source>
        <dbReference type="ARBA" id="ARBA00023136"/>
    </source>
</evidence>
<evidence type="ECO:0000313" key="8">
    <source>
        <dbReference type="Proteomes" id="UP000054538"/>
    </source>
</evidence>
<dbReference type="Pfam" id="PF02133">
    <property type="entry name" value="Transp_cyt_pur"/>
    <property type="match status" value="1"/>
</dbReference>
<dbReference type="GO" id="GO:0015205">
    <property type="term" value="F:nucleobase transmembrane transporter activity"/>
    <property type="evidence" value="ECO:0007669"/>
    <property type="project" value="TreeGrafter"/>
</dbReference>
<protein>
    <submittedName>
        <fullName evidence="7">Uncharacterized protein</fullName>
    </submittedName>
</protein>
<dbReference type="OrthoDB" id="2018619at2759"/>
<feature type="transmembrane region" description="Helical" evidence="6">
    <location>
        <begin position="106"/>
        <end position="125"/>
    </location>
</feature>
<reference evidence="7 8" key="1">
    <citation type="submission" date="2014-04" db="EMBL/GenBank/DDBJ databases">
        <authorList>
            <consortium name="DOE Joint Genome Institute"/>
            <person name="Kuo A."/>
            <person name="Kohler A."/>
            <person name="Jargeat P."/>
            <person name="Nagy L.G."/>
            <person name="Floudas D."/>
            <person name="Copeland A."/>
            <person name="Barry K.W."/>
            <person name="Cichocki N."/>
            <person name="Veneault-Fourrey C."/>
            <person name="LaButti K."/>
            <person name="Lindquist E.A."/>
            <person name="Lipzen A."/>
            <person name="Lundell T."/>
            <person name="Morin E."/>
            <person name="Murat C."/>
            <person name="Sun H."/>
            <person name="Tunlid A."/>
            <person name="Henrissat B."/>
            <person name="Grigoriev I.V."/>
            <person name="Hibbett D.S."/>
            <person name="Martin F."/>
            <person name="Nordberg H.P."/>
            <person name="Cantor M.N."/>
            <person name="Hua S.X."/>
        </authorList>
    </citation>
    <scope>NUCLEOTIDE SEQUENCE [LARGE SCALE GENOMIC DNA]</scope>
    <source>
        <strain evidence="7 8">Ve08.2h10</strain>
    </source>
</reference>
<reference evidence="8" key="2">
    <citation type="submission" date="2015-01" db="EMBL/GenBank/DDBJ databases">
        <title>Evolutionary Origins and Diversification of the Mycorrhizal Mutualists.</title>
        <authorList>
            <consortium name="DOE Joint Genome Institute"/>
            <consortium name="Mycorrhizal Genomics Consortium"/>
            <person name="Kohler A."/>
            <person name="Kuo A."/>
            <person name="Nagy L.G."/>
            <person name="Floudas D."/>
            <person name="Copeland A."/>
            <person name="Barry K.W."/>
            <person name="Cichocki N."/>
            <person name="Veneault-Fourrey C."/>
            <person name="LaButti K."/>
            <person name="Lindquist E.A."/>
            <person name="Lipzen A."/>
            <person name="Lundell T."/>
            <person name="Morin E."/>
            <person name="Murat C."/>
            <person name="Riley R."/>
            <person name="Ohm R."/>
            <person name="Sun H."/>
            <person name="Tunlid A."/>
            <person name="Henrissat B."/>
            <person name="Grigoriev I.V."/>
            <person name="Hibbett D.S."/>
            <person name="Martin F."/>
        </authorList>
    </citation>
    <scope>NUCLEOTIDE SEQUENCE [LARGE SCALE GENOMIC DNA]</scope>
    <source>
        <strain evidence="8">Ve08.2h10</strain>
    </source>
</reference>
<dbReference type="EMBL" id="KN825075">
    <property type="protein sequence ID" value="KIK94929.1"/>
    <property type="molecule type" value="Genomic_DNA"/>
</dbReference>
<evidence type="ECO:0000256" key="4">
    <source>
        <dbReference type="ARBA" id="ARBA00022989"/>
    </source>
</evidence>
<keyword evidence="5 6" id="KW-0472">Membrane</keyword>
<comment type="similarity">
    <text evidence="2">Belongs to the purine-cytosine permease (2.A.39) family.</text>
</comment>
<keyword evidence="4 6" id="KW-1133">Transmembrane helix</keyword>